<dbReference type="OrthoDB" id="9798632at2"/>
<name>A3U5Y3_CROAH</name>
<dbReference type="AlphaFoldDB" id="A3U5Y3"/>
<dbReference type="Proteomes" id="UP000002297">
    <property type="component" value="Chromosome"/>
</dbReference>
<keyword evidence="3" id="KW-1185">Reference proteome</keyword>
<organism evidence="2 3">
    <name type="scientific">Croceibacter atlanticus (strain ATCC BAA-628 / JCM 21780 / CIP 108009 / IAM 15332 / KCTC 12090 / HTCC2559)</name>
    <dbReference type="NCBI Taxonomy" id="216432"/>
    <lineage>
        <taxon>Bacteria</taxon>
        <taxon>Pseudomonadati</taxon>
        <taxon>Bacteroidota</taxon>
        <taxon>Flavobacteriia</taxon>
        <taxon>Flavobacteriales</taxon>
        <taxon>Flavobacteriaceae</taxon>
        <taxon>Croceibacter</taxon>
    </lineage>
</organism>
<dbReference type="HOGENOM" id="CLU_071330_2_0_10"/>
<dbReference type="STRING" id="216432.CA2559_02805"/>
<dbReference type="SUPFAM" id="SSF51735">
    <property type="entry name" value="NAD(P)-binding Rossmann-fold domains"/>
    <property type="match status" value="1"/>
</dbReference>
<protein>
    <recommendedName>
        <fullName evidence="1">NAD(P)-binding domain-containing protein</fullName>
    </recommendedName>
</protein>
<evidence type="ECO:0000313" key="2">
    <source>
        <dbReference type="EMBL" id="EAP87650.1"/>
    </source>
</evidence>
<dbReference type="PANTHER" id="PTHR14097">
    <property type="entry name" value="OXIDOREDUCTASE HTATIP2"/>
    <property type="match status" value="1"/>
</dbReference>
<sequence>MSKTAIVLGATGLVGHHLLEEILQDESYEKVTLFSRSPIKKTHPKIEEHLIDLFNLENYCNEFKANDVFCCIGTTKSKSPDKKMYKKVDYGIPIDAAKLSGLNNIEKLLVVSAMGANRKSKVFYNRVKGQMERDVQFYNSNETYIFKPSLIGGKRNESRVGETIAKAFFSVLNPILPKKIRSIHPQDIAKAMMHVAKTGYNSSKIPSDEIRMLAK</sequence>
<dbReference type="Pfam" id="PF13460">
    <property type="entry name" value="NAD_binding_10"/>
    <property type="match status" value="1"/>
</dbReference>
<dbReference type="InterPro" id="IPR036291">
    <property type="entry name" value="NAD(P)-bd_dom_sf"/>
</dbReference>
<proteinExistence type="predicted"/>
<dbReference type="EMBL" id="CP002046">
    <property type="protein sequence ID" value="EAP87650.1"/>
    <property type="molecule type" value="Genomic_DNA"/>
</dbReference>
<dbReference type="RefSeq" id="WP_013186327.1">
    <property type="nucleotide sequence ID" value="NC_014230.1"/>
</dbReference>
<dbReference type="InterPro" id="IPR016040">
    <property type="entry name" value="NAD(P)-bd_dom"/>
</dbReference>
<reference evidence="2 3" key="1">
    <citation type="journal article" date="2010" name="J. Bacteriol.">
        <title>The complete genome sequence of Croceibacter atlanticus HTCC2559T.</title>
        <authorList>
            <person name="Oh H.M."/>
            <person name="Kang I."/>
            <person name="Ferriera S."/>
            <person name="Giovannoni S.J."/>
            <person name="Cho J.C."/>
        </authorList>
    </citation>
    <scope>NUCLEOTIDE SEQUENCE [LARGE SCALE GENOMIC DNA]</scope>
    <source>
        <strain evidence="3">ATCC BAA-628 / HTCC2559 / KCTC 12090</strain>
    </source>
</reference>
<dbReference type="PANTHER" id="PTHR14097:SF7">
    <property type="entry name" value="OXIDOREDUCTASE HTATIP2"/>
    <property type="match status" value="1"/>
</dbReference>
<dbReference type="KEGG" id="cat:CA2559_02805"/>
<feature type="domain" description="NAD(P)-binding" evidence="1">
    <location>
        <begin position="9"/>
        <end position="128"/>
    </location>
</feature>
<gene>
    <name evidence="2" type="ordered locus">CA2559_02805</name>
</gene>
<accession>A3U5Y3</accession>
<dbReference type="eggNOG" id="COG0702">
    <property type="taxonomic scope" value="Bacteria"/>
</dbReference>
<dbReference type="GeneID" id="89452355"/>
<dbReference type="Gene3D" id="3.40.50.720">
    <property type="entry name" value="NAD(P)-binding Rossmann-like Domain"/>
    <property type="match status" value="1"/>
</dbReference>
<evidence type="ECO:0000313" key="3">
    <source>
        <dbReference type="Proteomes" id="UP000002297"/>
    </source>
</evidence>
<evidence type="ECO:0000259" key="1">
    <source>
        <dbReference type="Pfam" id="PF13460"/>
    </source>
</evidence>